<organism evidence="2 3">
    <name type="scientific">Linum trigynum</name>
    <dbReference type="NCBI Taxonomy" id="586398"/>
    <lineage>
        <taxon>Eukaryota</taxon>
        <taxon>Viridiplantae</taxon>
        <taxon>Streptophyta</taxon>
        <taxon>Embryophyta</taxon>
        <taxon>Tracheophyta</taxon>
        <taxon>Spermatophyta</taxon>
        <taxon>Magnoliopsida</taxon>
        <taxon>eudicotyledons</taxon>
        <taxon>Gunneridae</taxon>
        <taxon>Pentapetalae</taxon>
        <taxon>rosids</taxon>
        <taxon>fabids</taxon>
        <taxon>Malpighiales</taxon>
        <taxon>Linaceae</taxon>
        <taxon>Linum</taxon>
    </lineage>
</organism>
<dbReference type="EMBL" id="OZ034822">
    <property type="protein sequence ID" value="CAL1411959.1"/>
    <property type="molecule type" value="Genomic_DNA"/>
</dbReference>
<accession>A0AAV2GMR4</accession>
<evidence type="ECO:0000313" key="2">
    <source>
        <dbReference type="EMBL" id="CAL1411959.1"/>
    </source>
</evidence>
<dbReference type="AlphaFoldDB" id="A0AAV2GMR4"/>
<name>A0AAV2GMR4_9ROSI</name>
<dbReference type="Proteomes" id="UP001497516">
    <property type="component" value="Chromosome 9"/>
</dbReference>
<protein>
    <submittedName>
        <fullName evidence="2">Uncharacterized protein</fullName>
    </submittedName>
</protein>
<evidence type="ECO:0000256" key="1">
    <source>
        <dbReference type="SAM" id="MobiDB-lite"/>
    </source>
</evidence>
<reference evidence="2 3" key="1">
    <citation type="submission" date="2024-04" db="EMBL/GenBank/DDBJ databases">
        <authorList>
            <person name="Fracassetti M."/>
        </authorList>
    </citation>
    <scope>NUCLEOTIDE SEQUENCE [LARGE SCALE GENOMIC DNA]</scope>
</reference>
<gene>
    <name evidence="2" type="ORF">LTRI10_LOCUS51285</name>
</gene>
<feature type="region of interest" description="Disordered" evidence="1">
    <location>
        <begin position="13"/>
        <end position="69"/>
    </location>
</feature>
<evidence type="ECO:0000313" key="3">
    <source>
        <dbReference type="Proteomes" id="UP001497516"/>
    </source>
</evidence>
<sequence>MVLIIRVRFGKQDTAGAGESVQSPGTKRQRIDSRKDCGPPQRMNASKKEKKKMQKQTPIAAAREIQEAD</sequence>
<proteinExistence type="predicted"/>
<keyword evidence="3" id="KW-1185">Reference proteome</keyword>